<evidence type="ECO:0000256" key="5">
    <source>
        <dbReference type="ARBA" id="ARBA00022989"/>
    </source>
</evidence>
<feature type="domain" description="ABC transmembrane type-1" evidence="10">
    <location>
        <begin position="57"/>
        <end position="339"/>
    </location>
</feature>
<dbReference type="InterPro" id="IPR017871">
    <property type="entry name" value="ABC_transporter-like_CS"/>
</dbReference>
<keyword evidence="6 8" id="KW-0472">Membrane</keyword>
<feature type="transmembrane region" description="Helical" evidence="8">
    <location>
        <begin position="97"/>
        <end position="120"/>
    </location>
</feature>
<dbReference type="SMART" id="SM00382">
    <property type="entry name" value="AAA"/>
    <property type="match status" value="1"/>
</dbReference>
<dbReference type="InterPro" id="IPR003439">
    <property type="entry name" value="ABC_transporter-like_ATP-bd"/>
</dbReference>
<dbReference type="InterPro" id="IPR027417">
    <property type="entry name" value="P-loop_NTPase"/>
</dbReference>
<evidence type="ECO:0000313" key="12">
    <source>
        <dbReference type="Proteomes" id="UP001197247"/>
    </source>
</evidence>
<keyword evidence="3" id="KW-0547">Nucleotide-binding</keyword>
<evidence type="ECO:0000256" key="3">
    <source>
        <dbReference type="ARBA" id="ARBA00022741"/>
    </source>
</evidence>
<dbReference type="PROSITE" id="PS50893">
    <property type="entry name" value="ABC_TRANSPORTER_2"/>
    <property type="match status" value="1"/>
</dbReference>
<dbReference type="Gene3D" id="3.40.50.300">
    <property type="entry name" value="P-loop containing nucleotide triphosphate hydrolases"/>
    <property type="match status" value="1"/>
</dbReference>
<dbReference type="CDD" id="cd03228">
    <property type="entry name" value="ABCC_MRP_Like"/>
    <property type="match status" value="1"/>
</dbReference>
<evidence type="ECO:0000256" key="4">
    <source>
        <dbReference type="ARBA" id="ARBA00022840"/>
    </source>
</evidence>
<dbReference type="SUPFAM" id="SSF90123">
    <property type="entry name" value="ABC transporter transmembrane region"/>
    <property type="match status" value="1"/>
</dbReference>
<feature type="transmembrane region" description="Helical" evidence="8">
    <location>
        <begin position="54"/>
        <end position="77"/>
    </location>
</feature>
<dbReference type="RefSeq" id="WP_214155493.1">
    <property type="nucleotide sequence ID" value="NZ_JAHBAY010000003.1"/>
</dbReference>
<dbReference type="Gene3D" id="1.20.1560.10">
    <property type="entry name" value="ABC transporter type 1, transmembrane domain"/>
    <property type="match status" value="1"/>
</dbReference>
<protein>
    <submittedName>
        <fullName evidence="11">ABC transporter ATP-binding protein</fullName>
    </submittedName>
</protein>
<evidence type="ECO:0000256" key="2">
    <source>
        <dbReference type="ARBA" id="ARBA00022692"/>
    </source>
</evidence>
<keyword evidence="2 8" id="KW-0812">Transmembrane</keyword>
<evidence type="ECO:0000256" key="6">
    <source>
        <dbReference type="ARBA" id="ARBA00023136"/>
    </source>
</evidence>
<dbReference type="EMBL" id="JAHBAY010000003">
    <property type="protein sequence ID" value="MBT0769214.1"/>
    <property type="molecule type" value="Genomic_DNA"/>
</dbReference>
<name>A0ABS5TFM1_9ACTN</name>
<feature type="transmembrane region" description="Helical" evidence="8">
    <location>
        <begin position="194"/>
        <end position="214"/>
    </location>
</feature>
<evidence type="ECO:0000256" key="1">
    <source>
        <dbReference type="ARBA" id="ARBA00004651"/>
    </source>
</evidence>
<dbReference type="InterPro" id="IPR039421">
    <property type="entry name" value="Type_1_exporter"/>
</dbReference>
<feature type="region of interest" description="Disordered" evidence="7">
    <location>
        <begin position="15"/>
        <end position="35"/>
    </location>
</feature>
<organism evidence="11 12">
    <name type="scientific">Kineosporia corallincola</name>
    <dbReference type="NCBI Taxonomy" id="2835133"/>
    <lineage>
        <taxon>Bacteria</taxon>
        <taxon>Bacillati</taxon>
        <taxon>Actinomycetota</taxon>
        <taxon>Actinomycetes</taxon>
        <taxon>Kineosporiales</taxon>
        <taxon>Kineosporiaceae</taxon>
        <taxon>Kineosporia</taxon>
    </lineage>
</organism>
<dbReference type="Proteomes" id="UP001197247">
    <property type="component" value="Unassembled WGS sequence"/>
</dbReference>
<sequence>MSTLLDAQAEAGGHLAVSAGPAGPAVTDEPPEPPRLSWPQVLRRFWPLTAGRRLAMAGALLCFTLAVVADAIGIELLSTLIDGAVENADLDQFWHPAAIWAVVTLAAAALTYAGSVLTASASERFSRRLRAHTHDHLLTVAPEELDRRALGDVLSRVVDDTEDVEHLTVSGAVSTAGSALAVVIFGIAAWRQSWMLALVVLAAAPCVWLLNRWLTGRTHAVSMRTRVAHGALTSTLEQSFTNAALVQAYNGRPAERRRLAAVSGRLMRARLRQTRLAAVQGPLTELVETAGLLAVIGIGVINIATGDLTVGGLLAFTAYLTFLYPPITALGQLGLVASSSGTSAARLVELLDLEPAVREARSLVVHDREITAGPAGIAIEGVTVRSPGRPDRLHDVSLRIPAGALAMVTGPSGAGKSTLVELLVRFRDPDAGRIRLGGRDLRDRPLGELRNEVTLLPQEPFMFDETVRDNITYGVPEDPGTGPISLATRDSGAAEFLDRLPDGLATQVGQRGRALSGGQRQRIALARALLREGSVLVLDEPTTGLDPQAAQNLIGTLRLLTARGRTVVLVTHDLGLTRYADQVIEMRAGRVHRLTVSPDAPAHPLDRPGTQQLKAG</sequence>
<dbReference type="PROSITE" id="PS00211">
    <property type="entry name" value="ABC_TRANSPORTER_1"/>
    <property type="match status" value="1"/>
</dbReference>
<evidence type="ECO:0000256" key="7">
    <source>
        <dbReference type="SAM" id="MobiDB-lite"/>
    </source>
</evidence>
<gene>
    <name evidence="11" type="ORF">KIH74_09805</name>
</gene>
<dbReference type="PROSITE" id="PS50929">
    <property type="entry name" value="ABC_TM1F"/>
    <property type="match status" value="1"/>
</dbReference>
<dbReference type="PANTHER" id="PTHR43394">
    <property type="entry name" value="ATP-DEPENDENT PERMEASE MDL1, MITOCHONDRIAL"/>
    <property type="match status" value="1"/>
</dbReference>
<dbReference type="PANTHER" id="PTHR43394:SF1">
    <property type="entry name" value="ATP-BINDING CASSETTE SUB-FAMILY B MEMBER 10, MITOCHONDRIAL"/>
    <property type="match status" value="1"/>
</dbReference>
<proteinExistence type="predicted"/>
<comment type="caution">
    <text evidence="11">The sequence shown here is derived from an EMBL/GenBank/DDBJ whole genome shotgun (WGS) entry which is preliminary data.</text>
</comment>
<keyword evidence="12" id="KW-1185">Reference proteome</keyword>
<dbReference type="InterPro" id="IPR011527">
    <property type="entry name" value="ABC1_TM_dom"/>
</dbReference>
<dbReference type="Pfam" id="PF00664">
    <property type="entry name" value="ABC_membrane"/>
    <property type="match status" value="1"/>
</dbReference>
<evidence type="ECO:0000259" key="10">
    <source>
        <dbReference type="PROSITE" id="PS50929"/>
    </source>
</evidence>
<evidence type="ECO:0000313" key="11">
    <source>
        <dbReference type="EMBL" id="MBT0769214.1"/>
    </source>
</evidence>
<dbReference type="Pfam" id="PF00005">
    <property type="entry name" value="ABC_tran"/>
    <property type="match status" value="1"/>
</dbReference>
<feature type="domain" description="ABC transporter" evidence="9">
    <location>
        <begin position="377"/>
        <end position="613"/>
    </location>
</feature>
<reference evidence="11 12" key="1">
    <citation type="submission" date="2021-05" db="EMBL/GenBank/DDBJ databases">
        <title>Kineosporia and Streptomyces sp. nov. two new marine actinobacteria isolated from Coral.</title>
        <authorList>
            <person name="Buangrab K."/>
            <person name="Sutthacheep M."/>
            <person name="Yeemin T."/>
            <person name="Harunari E."/>
            <person name="Igarashi Y."/>
            <person name="Kanchanasin P."/>
            <person name="Tanasupawat S."/>
            <person name="Phongsopitanun W."/>
        </authorList>
    </citation>
    <scope>NUCLEOTIDE SEQUENCE [LARGE SCALE GENOMIC DNA]</scope>
    <source>
        <strain evidence="11 12">J2-2</strain>
    </source>
</reference>
<accession>A0ABS5TFM1</accession>
<evidence type="ECO:0000259" key="9">
    <source>
        <dbReference type="PROSITE" id="PS50893"/>
    </source>
</evidence>
<dbReference type="GO" id="GO:0005524">
    <property type="term" value="F:ATP binding"/>
    <property type="evidence" value="ECO:0007669"/>
    <property type="project" value="UniProtKB-KW"/>
</dbReference>
<dbReference type="SUPFAM" id="SSF52540">
    <property type="entry name" value="P-loop containing nucleoside triphosphate hydrolases"/>
    <property type="match status" value="1"/>
</dbReference>
<comment type="subcellular location">
    <subcellularLocation>
        <location evidence="1">Cell membrane</location>
        <topology evidence="1">Multi-pass membrane protein</topology>
    </subcellularLocation>
</comment>
<feature type="transmembrane region" description="Helical" evidence="8">
    <location>
        <begin position="166"/>
        <end position="188"/>
    </location>
</feature>
<keyword evidence="4 11" id="KW-0067">ATP-binding</keyword>
<dbReference type="InterPro" id="IPR003593">
    <property type="entry name" value="AAA+_ATPase"/>
</dbReference>
<evidence type="ECO:0000256" key="8">
    <source>
        <dbReference type="SAM" id="Phobius"/>
    </source>
</evidence>
<feature type="region of interest" description="Disordered" evidence="7">
    <location>
        <begin position="596"/>
        <end position="616"/>
    </location>
</feature>
<dbReference type="InterPro" id="IPR036640">
    <property type="entry name" value="ABC1_TM_sf"/>
</dbReference>
<keyword evidence="5 8" id="KW-1133">Transmembrane helix</keyword>